<dbReference type="SUPFAM" id="SSF50729">
    <property type="entry name" value="PH domain-like"/>
    <property type="match status" value="1"/>
</dbReference>
<evidence type="ECO:0000259" key="1">
    <source>
        <dbReference type="PROSITE" id="PS50057"/>
    </source>
</evidence>
<dbReference type="EMBL" id="UYRU01094753">
    <property type="protein sequence ID" value="VDN39184.1"/>
    <property type="molecule type" value="Genomic_DNA"/>
</dbReference>
<dbReference type="InterPro" id="IPR018980">
    <property type="entry name" value="FERM_PH-like_C"/>
</dbReference>
<proteinExistence type="predicted"/>
<evidence type="ECO:0000313" key="3">
    <source>
        <dbReference type="Proteomes" id="UP000281553"/>
    </source>
</evidence>
<dbReference type="AlphaFoldDB" id="A0A3P7N9E1"/>
<dbReference type="InterPro" id="IPR011993">
    <property type="entry name" value="PH-like_dom_sf"/>
</dbReference>
<organism evidence="2 3">
    <name type="scientific">Dibothriocephalus latus</name>
    <name type="common">Fish tapeworm</name>
    <name type="synonym">Diphyllobothrium latum</name>
    <dbReference type="NCBI Taxonomy" id="60516"/>
    <lineage>
        <taxon>Eukaryota</taxon>
        <taxon>Metazoa</taxon>
        <taxon>Spiralia</taxon>
        <taxon>Lophotrochozoa</taxon>
        <taxon>Platyhelminthes</taxon>
        <taxon>Cestoda</taxon>
        <taxon>Eucestoda</taxon>
        <taxon>Diphyllobothriidea</taxon>
        <taxon>Diphyllobothriidae</taxon>
        <taxon>Dibothriocephalus</taxon>
    </lineage>
</organism>
<name>A0A3P7N9E1_DIBLA</name>
<dbReference type="PROSITE" id="PS50057">
    <property type="entry name" value="FERM_3"/>
    <property type="match status" value="1"/>
</dbReference>
<feature type="domain" description="FERM" evidence="1">
    <location>
        <begin position="1"/>
        <end position="44"/>
    </location>
</feature>
<dbReference type="Gene3D" id="2.30.29.30">
    <property type="entry name" value="Pleckstrin-homology domain (PH domain)/Phosphotyrosine-binding domain (PTB)"/>
    <property type="match status" value="1"/>
</dbReference>
<dbReference type="Proteomes" id="UP000281553">
    <property type="component" value="Unassembled WGS sequence"/>
</dbReference>
<gene>
    <name evidence="2" type="ORF">DILT_LOCUS17787</name>
</gene>
<protein>
    <recommendedName>
        <fullName evidence="1">FERM domain-containing protein</fullName>
    </recommendedName>
</protein>
<reference evidence="2 3" key="1">
    <citation type="submission" date="2018-11" db="EMBL/GenBank/DDBJ databases">
        <authorList>
            <consortium name="Pathogen Informatics"/>
        </authorList>
    </citation>
    <scope>NUCLEOTIDE SEQUENCE [LARGE SCALE GENOMIC DNA]</scope>
</reference>
<accession>A0A3P7N9E1</accession>
<dbReference type="Pfam" id="PF09380">
    <property type="entry name" value="FERM_C"/>
    <property type="match status" value="1"/>
</dbReference>
<sequence>MGITAAGIQLFSKDHLDRARYTFPWNIIKNVSYRERKVIHTKTN</sequence>
<dbReference type="OrthoDB" id="6287802at2759"/>
<evidence type="ECO:0000313" key="2">
    <source>
        <dbReference type="EMBL" id="VDN39184.1"/>
    </source>
</evidence>
<keyword evidence="3" id="KW-1185">Reference proteome</keyword>
<dbReference type="InterPro" id="IPR000299">
    <property type="entry name" value="FERM_domain"/>
</dbReference>